<dbReference type="EMBL" id="CP003108">
    <property type="protein sequence ID" value="AET69958.1"/>
    <property type="molecule type" value="Genomic_DNA"/>
</dbReference>
<sequence>MVKMKVLVVDDEKPARETLTYLIDWNSTAFEIVATAKNGREALEKYNDFAPDLIITDIQMPVMDGLSLIKAIKDRNRWTKFVILSCHEQFSYAKEAIQIGVTDYLIKDMMTPQDVYTTLDKVQIELEEQERLLDQSFRTTLIAGEELFQVARPVALKTIILDDLPMSKKTALLNEFKLNLKASCFVLFLVCLDKHASYIGYDRWAELENRVCGSIEKILAEGLGGECFYHQNGEFIVIANLEESASELKHISKSFQIAQRIYRSLLKVQDFTITIGISQGFFRLCDSIKRYEEVKEAVKDKVLLGKEKIIFYNTKLNQYASLTHSEVVDKIAKINTYLQQKNLAKVEEELRILYGVDLQGYVHYSYLKEINAHMYGLIINFVNTYGIRYEELFGCNYIPFQQVEDLNSCEEIGEWFNNVFAQIIRQRTVQDTQRYTRHVKAAVEYINTHYSRDISLSEIAGALSLHKVYLCRLFKQETGTNLINYIMKVRVEEAKKLMFNSENKLYKIAEQVGYGNIQKFSAAFKKMTGMTPREFRQYSRRAPK</sequence>
<dbReference type="PANTHER" id="PTHR42713:SF3">
    <property type="entry name" value="TRANSCRIPTIONAL REGULATORY PROTEIN HPTR"/>
    <property type="match status" value="1"/>
</dbReference>
<name>G7WBY4_DESOD</name>
<dbReference type="PRINTS" id="PR00032">
    <property type="entry name" value="HTHARAC"/>
</dbReference>
<evidence type="ECO:0000313" key="14">
    <source>
        <dbReference type="Proteomes" id="UP000006346"/>
    </source>
</evidence>
<dbReference type="RefSeq" id="WP_014186765.1">
    <property type="nucleotide sequence ID" value="NC_016584.1"/>
</dbReference>
<feature type="domain" description="Response regulatory" evidence="12">
    <location>
        <begin position="5"/>
        <end position="122"/>
    </location>
</feature>
<evidence type="ECO:0000259" key="11">
    <source>
        <dbReference type="PROSITE" id="PS01124"/>
    </source>
</evidence>
<dbReference type="InterPro" id="IPR020449">
    <property type="entry name" value="Tscrpt_reg_AraC-type_HTH"/>
</dbReference>
<organism evidence="13 14">
    <name type="scientific">Desulfosporosinus orientis (strain ATCC 19365 / DSM 765 / NCIMB 8382 / VKM B-1628 / Singapore I)</name>
    <name type="common">Desulfotomaculum orientis</name>
    <dbReference type="NCBI Taxonomy" id="768706"/>
    <lineage>
        <taxon>Bacteria</taxon>
        <taxon>Bacillati</taxon>
        <taxon>Bacillota</taxon>
        <taxon>Clostridia</taxon>
        <taxon>Eubacteriales</taxon>
        <taxon>Desulfitobacteriaceae</taxon>
        <taxon>Desulfosporosinus</taxon>
    </lineage>
</organism>
<reference evidence="13 14" key="2">
    <citation type="journal article" date="2012" name="J. Bacteriol.">
        <title>Complete genome sequences of Desulfosporosinus orientis DSM765T, Desulfosporosinus youngiae DSM17734T, Desulfosporosinus meridiei DSM13257T, and Desulfosporosinus acidiphilus DSM22704T.</title>
        <authorList>
            <person name="Pester M."/>
            <person name="Brambilla E."/>
            <person name="Alazard D."/>
            <person name="Rattei T."/>
            <person name="Weinmaier T."/>
            <person name="Han J."/>
            <person name="Lucas S."/>
            <person name="Lapidus A."/>
            <person name="Cheng J.F."/>
            <person name="Goodwin L."/>
            <person name="Pitluck S."/>
            <person name="Peters L."/>
            <person name="Ovchinnikova G."/>
            <person name="Teshima H."/>
            <person name="Detter J.C."/>
            <person name="Han C.S."/>
            <person name="Tapia R."/>
            <person name="Land M.L."/>
            <person name="Hauser L."/>
            <person name="Kyrpides N.C."/>
            <person name="Ivanova N.N."/>
            <person name="Pagani I."/>
            <person name="Huntmann M."/>
            <person name="Wei C.L."/>
            <person name="Davenport K.W."/>
            <person name="Daligault H."/>
            <person name="Chain P.S."/>
            <person name="Chen A."/>
            <person name="Mavromatis K."/>
            <person name="Markowitz V."/>
            <person name="Szeto E."/>
            <person name="Mikhailova N."/>
            <person name="Pati A."/>
            <person name="Wagner M."/>
            <person name="Woyke T."/>
            <person name="Ollivier B."/>
            <person name="Klenk H.P."/>
            <person name="Spring S."/>
            <person name="Loy A."/>
        </authorList>
    </citation>
    <scope>NUCLEOTIDE SEQUENCE [LARGE SCALE GENOMIC DNA]</scope>
    <source>
        <strain evidence="14">ATCC 19365 / DSM 765 / NCIMB 8382 / VKM B-1628</strain>
    </source>
</reference>
<dbReference type="OrthoDB" id="324626at2"/>
<dbReference type="SMART" id="SM00448">
    <property type="entry name" value="REC"/>
    <property type="match status" value="1"/>
</dbReference>
<dbReference type="CDD" id="cd17536">
    <property type="entry name" value="REC_YesN-like"/>
    <property type="match status" value="1"/>
</dbReference>
<dbReference type="SUPFAM" id="SSF52172">
    <property type="entry name" value="CheY-like"/>
    <property type="match status" value="1"/>
</dbReference>
<dbReference type="AlphaFoldDB" id="G7WBY4"/>
<dbReference type="KEGG" id="dor:Desor_4553"/>
<protein>
    <recommendedName>
        <fullName evidence="2">Stage 0 sporulation protein A homolog</fullName>
    </recommendedName>
</protein>
<dbReference type="InterPro" id="IPR018060">
    <property type="entry name" value="HTH_AraC"/>
</dbReference>
<evidence type="ECO:0000256" key="5">
    <source>
        <dbReference type="ARBA" id="ARBA00023012"/>
    </source>
</evidence>
<evidence type="ECO:0000256" key="1">
    <source>
        <dbReference type="ARBA" id="ARBA00004496"/>
    </source>
</evidence>
<evidence type="ECO:0000256" key="7">
    <source>
        <dbReference type="ARBA" id="ARBA00023125"/>
    </source>
</evidence>
<dbReference type="eggNOG" id="COG4753">
    <property type="taxonomic scope" value="Bacteria"/>
</dbReference>
<evidence type="ECO:0000313" key="13">
    <source>
        <dbReference type="EMBL" id="AET69958.1"/>
    </source>
</evidence>
<evidence type="ECO:0000256" key="10">
    <source>
        <dbReference type="PROSITE-ProRule" id="PRU00169"/>
    </source>
</evidence>
<dbReference type="PROSITE" id="PS50110">
    <property type="entry name" value="RESPONSE_REGULATORY"/>
    <property type="match status" value="1"/>
</dbReference>
<dbReference type="HOGENOM" id="CLU_000445_5_0_9"/>
<evidence type="ECO:0000256" key="6">
    <source>
        <dbReference type="ARBA" id="ARBA00023015"/>
    </source>
</evidence>
<evidence type="ECO:0000259" key="12">
    <source>
        <dbReference type="PROSITE" id="PS50110"/>
    </source>
</evidence>
<evidence type="ECO:0000256" key="2">
    <source>
        <dbReference type="ARBA" id="ARBA00018672"/>
    </source>
</evidence>
<keyword evidence="7 13" id="KW-0238">DNA-binding</keyword>
<reference evidence="14" key="1">
    <citation type="submission" date="2011-11" db="EMBL/GenBank/DDBJ databases">
        <title>Complete sequence of Desulfosporosinus orientis DSM 765.</title>
        <authorList>
            <person name="Lucas S."/>
            <person name="Han J."/>
            <person name="Lapidus A."/>
            <person name="Cheng J.-F."/>
            <person name="Goodwin L."/>
            <person name="Pitluck S."/>
            <person name="Peters L."/>
            <person name="Ovchinnikova G."/>
            <person name="Teshima H."/>
            <person name="Detter J.C."/>
            <person name="Han C."/>
            <person name="Tapia R."/>
            <person name="Land M."/>
            <person name="Hauser L."/>
            <person name="Kyrpides N."/>
            <person name="Ivanova N."/>
            <person name="Pagani I."/>
            <person name="Pester M."/>
            <person name="Spring S."/>
            <person name="Ollivier B."/>
            <person name="Rattei T."/>
            <person name="Klenk H.-P."/>
            <person name="Wagner M."/>
            <person name="Loy A."/>
            <person name="Woyke T."/>
        </authorList>
    </citation>
    <scope>NUCLEOTIDE SEQUENCE [LARGE SCALE GENOMIC DNA]</scope>
    <source>
        <strain evidence="14">ATCC 19365 / DSM 765 / NCIMB 8382 / VKM B-1628</strain>
    </source>
</reference>
<dbReference type="Pfam" id="PF00072">
    <property type="entry name" value="Response_reg"/>
    <property type="match status" value="1"/>
</dbReference>
<feature type="domain" description="HTH araC/xylS-type" evidence="11">
    <location>
        <begin position="440"/>
        <end position="538"/>
    </location>
</feature>
<dbReference type="PANTHER" id="PTHR42713">
    <property type="entry name" value="HISTIDINE KINASE-RELATED"/>
    <property type="match status" value="1"/>
</dbReference>
<dbReference type="Pfam" id="PF12833">
    <property type="entry name" value="HTH_18"/>
    <property type="match status" value="1"/>
</dbReference>
<dbReference type="eggNOG" id="COG2207">
    <property type="taxonomic scope" value="Bacteria"/>
</dbReference>
<dbReference type="InterPro" id="IPR009057">
    <property type="entry name" value="Homeodomain-like_sf"/>
</dbReference>
<dbReference type="InterPro" id="IPR001789">
    <property type="entry name" value="Sig_transdc_resp-reg_receiver"/>
</dbReference>
<dbReference type="GO" id="GO:0000160">
    <property type="term" value="P:phosphorelay signal transduction system"/>
    <property type="evidence" value="ECO:0007669"/>
    <property type="project" value="UniProtKB-KW"/>
</dbReference>
<dbReference type="GO" id="GO:0005737">
    <property type="term" value="C:cytoplasm"/>
    <property type="evidence" value="ECO:0007669"/>
    <property type="project" value="UniProtKB-SubCell"/>
</dbReference>
<dbReference type="STRING" id="768706.Desor_4553"/>
<keyword evidence="3" id="KW-0963">Cytoplasm</keyword>
<dbReference type="PATRIC" id="fig|768706.3.peg.4626"/>
<evidence type="ECO:0000256" key="9">
    <source>
        <dbReference type="ARBA" id="ARBA00024867"/>
    </source>
</evidence>
<keyword evidence="4 10" id="KW-0597">Phosphoprotein</keyword>
<evidence type="ECO:0000256" key="3">
    <source>
        <dbReference type="ARBA" id="ARBA00022490"/>
    </source>
</evidence>
<evidence type="ECO:0000256" key="8">
    <source>
        <dbReference type="ARBA" id="ARBA00023163"/>
    </source>
</evidence>
<dbReference type="GO" id="GO:0043565">
    <property type="term" value="F:sequence-specific DNA binding"/>
    <property type="evidence" value="ECO:0007669"/>
    <property type="project" value="InterPro"/>
</dbReference>
<comment type="subcellular location">
    <subcellularLocation>
        <location evidence="1">Cytoplasm</location>
    </subcellularLocation>
</comment>
<dbReference type="Gene3D" id="3.40.50.2300">
    <property type="match status" value="1"/>
</dbReference>
<gene>
    <name evidence="13" type="ordered locus">Desor_4553</name>
</gene>
<dbReference type="InterPro" id="IPR011006">
    <property type="entry name" value="CheY-like_superfamily"/>
</dbReference>
<dbReference type="SUPFAM" id="SSF46689">
    <property type="entry name" value="Homeodomain-like"/>
    <property type="match status" value="2"/>
</dbReference>
<keyword evidence="6" id="KW-0805">Transcription regulation</keyword>
<evidence type="ECO:0000256" key="4">
    <source>
        <dbReference type="ARBA" id="ARBA00022553"/>
    </source>
</evidence>
<dbReference type="SMART" id="SM00342">
    <property type="entry name" value="HTH_ARAC"/>
    <property type="match status" value="1"/>
</dbReference>
<keyword evidence="14" id="KW-1185">Reference proteome</keyword>
<dbReference type="Proteomes" id="UP000006346">
    <property type="component" value="Chromosome"/>
</dbReference>
<proteinExistence type="predicted"/>
<feature type="modified residue" description="4-aspartylphosphate" evidence="10">
    <location>
        <position position="57"/>
    </location>
</feature>
<dbReference type="PROSITE" id="PS01124">
    <property type="entry name" value="HTH_ARAC_FAMILY_2"/>
    <property type="match status" value="1"/>
</dbReference>
<accession>G7WBY4</accession>
<keyword evidence="5" id="KW-0902">Two-component regulatory system</keyword>
<keyword evidence="8" id="KW-0804">Transcription</keyword>
<dbReference type="Gene3D" id="1.10.10.60">
    <property type="entry name" value="Homeodomain-like"/>
    <property type="match status" value="2"/>
</dbReference>
<dbReference type="InterPro" id="IPR018062">
    <property type="entry name" value="HTH_AraC-typ_CS"/>
</dbReference>
<comment type="function">
    <text evidence="9">May play the central regulatory role in sporulation. It may be an element of the effector pathway responsible for the activation of sporulation genes in response to nutritional stress. Spo0A may act in concert with spo0H (a sigma factor) to control the expression of some genes that are critical to the sporulation process.</text>
</comment>
<dbReference type="GO" id="GO:0003700">
    <property type="term" value="F:DNA-binding transcription factor activity"/>
    <property type="evidence" value="ECO:0007669"/>
    <property type="project" value="InterPro"/>
</dbReference>
<dbReference type="PROSITE" id="PS00041">
    <property type="entry name" value="HTH_ARAC_FAMILY_1"/>
    <property type="match status" value="1"/>
</dbReference>
<dbReference type="InterPro" id="IPR051552">
    <property type="entry name" value="HptR"/>
</dbReference>